<dbReference type="Gene3D" id="3.30.70.260">
    <property type="match status" value="1"/>
</dbReference>
<dbReference type="InterPro" id="IPR003607">
    <property type="entry name" value="HD/PDEase_dom"/>
</dbReference>
<dbReference type="Pfam" id="PF13328">
    <property type="entry name" value="HD_4"/>
    <property type="match status" value="1"/>
</dbReference>
<feature type="domain" description="ACT" evidence="3">
    <location>
        <begin position="652"/>
        <end position="726"/>
    </location>
</feature>
<dbReference type="InterPro" id="IPR002912">
    <property type="entry name" value="ACT_dom"/>
</dbReference>
<name>A0A3B1D1X1_9ZZZZ</name>
<dbReference type="NCBIfam" id="TIGR00691">
    <property type="entry name" value="spoT_relA"/>
    <property type="match status" value="1"/>
</dbReference>
<dbReference type="InterPro" id="IPR012675">
    <property type="entry name" value="Beta-grasp_dom_sf"/>
</dbReference>
<feature type="domain" description="HD" evidence="4">
    <location>
        <begin position="60"/>
        <end position="159"/>
    </location>
</feature>
<dbReference type="PROSITE" id="PS51880">
    <property type="entry name" value="TGS"/>
    <property type="match status" value="1"/>
</dbReference>
<sequence length="727" mass="82169">MATGLIKKGNKRMSKQVSVDVLIKRLRSYSKEVDTELLKKAYAFADQAHKGQQRKSGEPYLFHPIEVAVILTDLKLDLYSVVAGLLHDVVEDTDFTTENLRKTFGEEVAFLVEGVTKIGKIVFKSTQEKQAENFRKMIISMSSDIRVLLIKLADRLHNMRTLDALNEEKQERIAKETLEIYAPLSNRLGIGWIKSELEDLCLKALKPEIYNNLVKNLKAGSGGRKRYIKSIVAMVQKTLKENKFKCEIHGRSKHFFGIYRKMERQGIPFEEVYDLMGVRILADSKMDCYAVLGLVHSLWRPLPGRFKDYIAIPKSNLYQSLHTTVIGPEGKHVEFQIRSKEMHQIAEEGIASHWVYKEGGTIHAKDERIFAWLRQLLELQRDLPDTRQFMTSVKNDLFTNVVFVFSPKGDLTELVKGATPIDFAYAVHTEIGERCVGAKINGMIAPLRQVLRNGDTLEILTSPTQRPNKDWLKFVKTSKARAKIKHFIGLEERAQSLEFGRKILERECRKEKLSPSETLKSKELLLGVKDQGITTIGDLLIAIGYGRVSAQQVLRQILPKSQIKEGLTEKIIRKTGLGQNDVKVKGMRDILIHLSKCCSPVPGEEIIGFITRGRGLSIHAADCPNLDELDANKERLVTVDWDKKNKRTHATVISVRTLDRPGLLAAVTSAISEAGANISHAEIKTTDDQKGNFLINVDISNLKHLVKVLKKVESLDGVLQARRLRKT</sequence>
<dbReference type="InterPro" id="IPR007685">
    <property type="entry name" value="RelA_SpoT"/>
</dbReference>
<dbReference type="FunFam" id="3.30.460.10:FF:000001">
    <property type="entry name" value="GTP pyrophosphokinase RelA"/>
    <property type="match status" value="1"/>
</dbReference>
<protein>
    <submittedName>
        <fullName evidence="6">Guanosine-3',5'-bis(Diphosphate) 3'-pyrophosphohydrolase / GTP pyrophosphokinase, (P)ppGpp synthetase II</fullName>
        <ecNumber evidence="6">2.7.6.5</ecNumber>
        <ecNumber evidence="6">3.1.7.2</ecNumber>
    </submittedName>
</protein>
<evidence type="ECO:0000256" key="1">
    <source>
        <dbReference type="ARBA" id="ARBA00007476"/>
    </source>
</evidence>
<dbReference type="EMBL" id="UOGF01000058">
    <property type="protein sequence ID" value="VAX29998.1"/>
    <property type="molecule type" value="Genomic_DNA"/>
</dbReference>
<feature type="domain" description="TGS" evidence="5">
    <location>
        <begin position="396"/>
        <end position="461"/>
    </location>
</feature>
<evidence type="ECO:0000256" key="2">
    <source>
        <dbReference type="ARBA" id="ARBA00025704"/>
    </source>
</evidence>
<dbReference type="Pfam" id="PF13291">
    <property type="entry name" value="ACT_4"/>
    <property type="match status" value="1"/>
</dbReference>
<dbReference type="Gene3D" id="1.10.3210.10">
    <property type="entry name" value="Hypothetical protein af1432"/>
    <property type="match status" value="1"/>
</dbReference>
<dbReference type="CDD" id="cd01668">
    <property type="entry name" value="TGS_RSH"/>
    <property type="match status" value="1"/>
</dbReference>
<dbReference type="PANTHER" id="PTHR21262:SF31">
    <property type="entry name" value="GTP PYROPHOSPHOKINASE"/>
    <property type="match status" value="1"/>
</dbReference>
<dbReference type="GO" id="GO:0016301">
    <property type="term" value="F:kinase activity"/>
    <property type="evidence" value="ECO:0007669"/>
    <property type="project" value="UniProtKB-KW"/>
</dbReference>
<comment type="similarity">
    <text evidence="1">Belongs to the RelA/SpoT family.</text>
</comment>
<organism evidence="6">
    <name type="scientific">hydrothermal vent metagenome</name>
    <dbReference type="NCBI Taxonomy" id="652676"/>
    <lineage>
        <taxon>unclassified sequences</taxon>
        <taxon>metagenomes</taxon>
        <taxon>ecological metagenomes</taxon>
    </lineage>
</organism>
<dbReference type="InterPro" id="IPR012676">
    <property type="entry name" value="TGS-like"/>
</dbReference>
<dbReference type="Pfam" id="PF19296">
    <property type="entry name" value="RelA_AH_RIS"/>
    <property type="match status" value="1"/>
</dbReference>
<dbReference type="CDD" id="cd00077">
    <property type="entry name" value="HDc"/>
    <property type="match status" value="1"/>
</dbReference>
<dbReference type="CDD" id="cd05399">
    <property type="entry name" value="NT_Rel-Spo_like"/>
    <property type="match status" value="1"/>
</dbReference>
<evidence type="ECO:0000259" key="5">
    <source>
        <dbReference type="PROSITE" id="PS51880"/>
    </source>
</evidence>
<accession>A0A3B1D1X1</accession>
<keyword evidence="6" id="KW-0808">Transferase</keyword>
<comment type="pathway">
    <text evidence="2">Purine metabolism.</text>
</comment>
<dbReference type="Gene3D" id="3.10.20.30">
    <property type="match status" value="1"/>
</dbReference>
<dbReference type="AlphaFoldDB" id="A0A3B1D1X1"/>
<dbReference type="Pfam" id="PF04607">
    <property type="entry name" value="RelA_SpoT"/>
    <property type="match status" value="1"/>
</dbReference>
<dbReference type="GO" id="GO:0008728">
    <property type="term" value="F:GTP diphosphokinase activity"/>
    <property type="evidence" value="ECO:0007669"/>
    <property type="project" value="UniProtKB-EC"/>
</dbReference>
<dbReference type="GO" id="GO:0005886">
    <property type="term" value="C:plasma membrane"/>
    <property type="evidence" value="ECO:0007669"/>
    <property type="project" value="TreeGrafter"/>
</dbReference>
<dbReference type="InterPro" id="IPR043519">
    <property type="entry name" value="NT_sf"/>
</dbReference>
<dbReference type="InterPro" id="IPR045865">
    <property type="entry name" value="ACT-like_dom_sf"/>
</dbReference>
<dbReference type="Gene3D" id="3.30.460.10">
    <property type="entry name" value="Beta Polymerase, domain 2"/>
    <property type="match status" value="1"/>
</dbReference>
<dbReference type="PROSITE" id="PS51831">
    <property type="entry name" value="HD"/>
    <property type="match status" value="1"/>
</dbReference>
<dbReference type="SUPFAM" id="SSF81271">
    <property type="entry name" value="TGS-like"/>
    <property type="match status" value="1"/>
</dbReference>
<evidence type="ECO:0000313" key="6">
    <source>
        <dbReference type="EMBL" id="VAX29998.1"/>
    </source>
</evidence>
<dbReference type="CDD" id="cd04876">
    <property type="entry name" value="ACT_RelA-SpoT"/>
    <property type="match status" value="1"/>
</dbReference>
<dbReference type="InterPro" id="IPR004811">
    <property type="entry name" value="RelA/Spo_fam"/>
</dbReference>
<reference evidence="6" key="1">
    <citation type="submission" date="2018-06" db="EMBL/GenBank/DDBJ databases">
        <authorList>
            <person name="Zhirakovskaya E."/>
        </authorList>
    </citation>
    <scope>NUCLEOTIDE SEQUENCE</scope>
</reference>
<dbReference type="FunFam" id="3.10.20.30:FF:000002">
    <property type="entry name" value="GTP pyrophosphokinase (RelA/SpoT)"/>
    <property type="match status" value="1"/>
</dbReference>
<dbReference type="SUPFAM" id="SSF81301">
    <property type="entry name" value="Nucleotidyltransferase"/>
    <property type="match status" value="1"/>
</dbReference>
<dbReference type="EC" id="2.7.6.5" evidence="6"/>
<dbReference type="SUPFAM" id="SSF109604">
    <property type="entry name" value="HD-domain/PDEase-like"/>
    <property type="match status" value="1"/>
</dbReference>
<evidence type="ECO:0000259" key="4">
    <source>
        <dbReference type="PROSITE" id="PS51831"/>
    </source>
</evidence>
<dbReference type="SMART" id="SM00471">
    <property type="entry name" value="HDc"/>
    <property type="match status" value="1"/>
</dbReference>
<dbReference type="GO" id="GO:0008893">
    <property type="term" value="F:guanosine-3',5'-bis(diphosphate) 3'-diphosphatase activity"/>
    <property type="evidence" value="ECO:0007669"/>
    <property type="project" value="UniProtKB-EC"/>
</dbReference>
<gene>
    <name evidence="6" type="ORF">MNBD_NITROSPIRAE01-2093</name>
</gene>
<dbReference type="PROSITE" id="PS51671">
    <property type="entry name" value="ACT"/>
    <property type="match status" value="1"/>
</dbReference>
<dbReference type="EC" id="3.1.7.2" evidence="6"/>
<dbReference type="GO" id="GO:0015969">
    <property type="term" value="P:guanosine tetraphosphate metabolic process"/>
    <property type="evidence" value="ECO:0007669"/>
    <property type="project" value="InterPro"/>
</dbReference>
<dbReference type="InterPro" id="IPR033655">
    <property type="entry name" value="TGS_RelA/SpoT"/>
</dbReference>
<dbReference type="InterPro" id="IPR004095">
    <property type="entry name" value="TGS"/>
</dbReference>
<dbReference type="SMART" id="SM00954">
    <property type="entry name" value="RelA_SpoT"/>
    <property type="match status" value="1"/>
</dbReference>
<dbReference type="PANTHER" id="PTHR21262">
    <property type="entry name" value="GUANOSINE-3',5'-BIS DIPHOSPHATE 3'-PYROPHOSPHOHYDROLASE"/>
    <property type="match status" value="1"/>
</dbReference>
<keyword evidence="6" id="KW-0418">Kinase</keyword>
<dbReference type="SUPFAM" id="SSF55021">
    <property type="entry name" value="ACT-like"/>
    <property type="match status" value="1"/>
</dbReference>
<dbReference type="FunFam" id="1.10.3210.10:FF:000001">
    <property type="entry name" value="GTP pyrophosphokinase RelA"/>
    <property type="match status" value="1"/>
</dbReference>
<proteinExistence type="inferred from homology"/>
<dbReference type="InterPro" id="IPR045600">
    <property type="entry name" value="RelA/SpoT_AH_RIS"/>
</dbReference>
<dbReference type="InterPro" id="IPR006674">
    <property type="entry name" value="HD_domain"/>
</dbReference>
<keyword evidence="6" id="KW-0378">Hydrolase</keyword>
<dbReference type="Pfam" id="PF02824">
    <property type="entry name" value="TGS"/>
    <property type="match status" value="1"/>
</dbReference>
<evidence type="ECO:0000259" key="3">
    <source>
        <dbReference type="PROSITE" id="PS51671"/>
    </source>
</evidence>